<name>A0A381ZQ37_9ZZZZ</name>
<feature type="domain" description="Methyltransferase type 11" evidence="1">
    <location>
        <begin position="59"/>
        <end position="153"/>
    </location>
</feature>
<evidence type="ECO:0000259" key="1">
    <source>
        <dbReference type="Pfam" id="PF08241"/>
    </source>
</evidence>
<reference evidence="2" key="1">
    <citation type="submission" date="2018-05" db="EMBL/GenBank/DDBJ databases">
        <authorList>
            <person name="Lanie J.A."/>
            <person name="Ng W.-L."/>
            <person name="Kazmierczak K.M."/>
            <person name="Andrzejewski T.M."/>
            <person name="Davidsen T.M."/>
            <person name="Wayne K.J."/>
            <person name="Tettelin H."/>
            <person name="Glass J.I."/>
            <person name="Rusch D."/>
            <person name="Podicherti R."/>
            <person name="Tsui H.-C.T."/>
            <person name="Winkler M.E."/>
        </authorList>
    </citation>
    <scope>NUCLEOTIDE SEQUENCE</scope>
</reference>
<dbReference type="SUPFAM" id="SSF53335">
    <property type="entry name" value="S-adenosyl-L-methionine-dependent methyltransferases"/>
    <property type="match status" value="1"/>
</dbReference>
<dbReference type="AlphaFoldDB" id="A0A381ZQ37"/>
<proteinExistence type="predicted"/>
<sequence>MPGAFTTGTSDQRQPPKKPRLLLYKRFFAWSLSKLQRCYGDEIERRKKELLGALHGTVVEIGPGAGANLGFYPDHVSLVLVEPNPYMRPYFEEMARQHDVTFEICGGTAEDLNLSDASADFVVSTLVLCSVDDPEAALQEVLRVLKPGGRFIFVEHVAAPHGTTTRK</sequence>
<dbReference type="PANTHER" id="PTHR45036:SF1">
    <property type="entry name" value="METHYLTRANSFERASE LIKE 7A"/>
    <property type="match status" value="1"/>
</dbReference>
<dbReference type="InterPro" id="IPR052356">
    <property type="entry name" value="Thiol_S-MT"/>
</dbReference>
<accession>A0A381ZQ37</accession>
<dbReference type="InterPro" id="IPR013216">
    <property type="entry name" value="Methyltransf_11"/>
</dbReference>
<protein>
    <recommendedName>
        <fullName evidence="1">Methyltransferase type 11 domain-containing protein</fullName>
    </recommendedName>
</protein>
<evidence type="ECO:0000313" key="2">
    <source>
        <dbReference type="EMBL" id="SVA91244.1"/>
    </source>
</evidence>
<dbReference type="CDD" id="cd02440">
    <property type="entry name" value="AdoMet_MTases"/>
    <property type="match status" value="1"/>
</dbReference>
<dbReference type="InterPro" id="IPR029063">
    <property type="entry name" value="SAM-dependent_MTases_sf"/>
</dbReference>
<gene>
    <name evidence="2" type="ORF">METZ01_LOCUS144098</name>
</gene>
<organism evidence="2">
    <name type="scientific">marine metagenome</name>
    <dbReference type="NCBI Taxonomy" id="408172"/>
    <lineage>
        <taxon>unclassified sequences</taxon>
        <taxon>metagenomes</taxon>
        <taxon>ecological metagenomes</taxon>
    </lineage>
</organism>
<dbReference type="EMBL" id="UINC01022175">
    <property type="protein sequence ID" value="SVA91244.1"/>
    <property type="molecule type" value="Genomic_DNA"/>
</dbReference>
<dbReference type="Gene3D" id="3.40.50.150">
    <property type="entry name" value="Vaccinia Virus protein VP39"/>
    <property type="match status" value="1"/>
</dbReference>
<dbReference type="Pfam" id="PF08241">
    <property type="entry name" value="Methyltransf_11"/>
    <property type="match status" value="1"/>
</dbReference>
<feature type="non-terminal residue" evidence="2">
    <location>
        <position position="167"/>
    </location>
</feature>
<dbReference type="GO" id="GO:0008757">
    <property type="term" value="F:S-adenosylmethionine-dependent methyltransferase activity"/>
    <property type="evidence" value="ECO:0007669"/>
    <property type="project" value="InterPro"/>
</dbReference>
<dbReference type="PANTHER" id="PTHR45036">
    <property type="entry name" value="METHYLTRANSFERASE LIKE 7B"/>
    <property type="match status" value="1"/>
</dbReference>